<evidence type="ECO:0000256" key="2">
    <source>
        <dbReference type="ARBA" id="ARBA00022692"/>
    </source>
</evidence>
<feature type="transmembrane region" description="Helical" evidence="5">
    <location>
        <begin position="61"/>
        <end position="81"/>
    </location>
</feature>
<evidence type="ECO:0000256" key="5">
    <source>
        <dbReference type="SAM" id="Phobius"/>
    </source>
</evidence>
<dbReference type="EMBL" id="JABANO010039875">
    <property type="protein sequence ID" value="KAF4689170.1"/>
    <property type="molecule type" value="Genomic_DNA"/>
</dbReference>
<dbReference type="Proteomes" id="UP000553632">
    <property type="component" value="Unassembled WGS sequence"/>
</dbReference>
<keyword evidence="3 5" id="KW-1133">Transmembrane helix</keyword>
<evidence type="ECO:0000313" key="6">
    <source>
        <dbReference type="EMBL" id="KAF4689170.1"/>
    </source>
</evidence>
<comment type="caution">
    <text evidence="6">The sequence shown here is derived from an EMBL/GenBank/DDBJ whole genome shotgun (WGS) entry which is preliminary data.</text>
</comment>
<keyword evidence="2 5" id="KW-0812">Transmembrane</keyword>
<organism evidence="6 7">
    <name type="scientific">Perkinsus olseni</name>
    <name type="common">Perkinsus atlanticus</name>
    <dbReference type="NCBI Taxonomy" id="32597"/>
    <lineage>
        <taxon>Eukaryota</taxon>
        <taxon>Sar</taxon>
        <taxon>Alveolata</taxon>
        <taxon>Perkinsozoa</taxon>
        <taxon>Perkinsea</taxon>
        <taxon>Perkinsida</taxon>
        <taxon>Perkinsidae</taxon>
        <taxon>Perkinsus</taxon>
    </lineage>
</organism>
<protein>
    <submittedName>
        <fullName evidence="6">Uncharacterized protein</fullName>
    </submittedName>
</protein>
<reference evidence="6 7" key="1">
    <citation type="submission" date="2020-04" db="EMBL/GenBank/DDBJ databases">
        <title>Perkinsus olseni comparative genomics.</title>
        <authorList>
            <person name="Bogema D.R."/>
        </authorList>
    </citation>
    <scope>NUCLEOTIDE SEQUENCE [LARGE SCALE GENOMIC DNA]</scope>
    <source>
        <strain evidence="6 7">ATCC PRA-207</strain>
    </source>
</reference>
<evidence type="ECO:0000313" key="7">
    <source>
        <dbReference type="Proteomes" id="UP000553632"/>
    </source>
</evidence>
<feature type="transmembrane region" description="Helical" evidence="5">
    <location>
        <begin position="20"/>
        <end position="41"/>
    </location>
</feature>
<dbReference type="InterPro" id="IPR005178">
    <property type="entry name" value="Ostalpha/TMEM184C"/>
</dbReference>
<keyword evidence="4 5" id="KW-0472">Membrane</keyword>
<evidence type="ECO:0000256" key="3">
    <source>
        <dbReference type="ARBA" id="ARBA00022989"/>
    </source>
</evidence>
<keyword evidence="7" id="KW-1185">Reference proteome</keyword>
<dbReference type="Pfam" id="PF03619">
    <property type="entry name" value="Solute_trans_a"/>
    <property type="match status" value="1"/>
</dbReference>
<dbReference type="AlphaFoldDB" id="A0A7J6P071"/>
<evidence type="ECO:0000256" key="1">
    <source>
        <dbReference type="ARBA" id="ARBA00004141"/>
    </source>
</evidence>
<dbReference type="GO" id="GO:0016020">
    <property type="term" value="C:membrane"/>
    <property type="evidence" value="ECO:0007669"/>
    <property type="project" value="UniProtKB-SubCell"/>
</dbReference>
<proteinExistence type="predicted"/>
<gene>
    <name evidence="6" type="ORF">FOZ63_008778</name>
</gene>
<dbReference type="PANTHER" id="PTHR23423">
    <property type="entry name" value="ORGANIC SOLUTE TRANSPORTER-RELATED"/>
    <property type="match status" value="1"/>
</dbReference>
<evidence type="ECO:0000256" key="4">
    <source>
        <dbReference type="ARBA" id="ARBA00023136"/>
    </source>
</evidence>
<accession>A0A7J6P071</accession>
<comment type="subcellular location">
    <subcellularLocation>
        <location evidence="1">Membrane</location>
        <topology evidence="1">Multi-pass membrane protein</topology>
    </subcellularLocation>
</comment>
<sequence>MAIALSHLYQHARRWVAPEFQVYIARIILLVPIYCLCAWASVLHPEKRYALALVRDAYEAYALYMFMVLNVNYLGGSRRLLLHFDHGHRVSWLWPLSWFMPKPLPIDERLLWILRTGCIQFVVSWRSAAGI</sequence>
<name>A0A7J6P071_PEROL</name>